<comment type="caution">
    <text evidence="3">The sequence shown here is derived from an EMBL/GenBank/DDBJ whole genome shotgun (WGS) entry which is preliminary data.</text>
</comment>
<proteinExistence type="predicted"/>
<evidence type="ECO:0000313" key="4">
    <source>
        <dbReference type="Proteomes" id="UP000227088"/>
    </source>
</evidence>
<dbReference type="Pfam" id="PF16106">
    <property type="entry name" value="DUF4824"/>
    <property type="match status" value="1"/>
</dbReference>
<sequence length="278" mass="32407">MKHLPGSRTLLILALSLVLLVNSFILIGVWYNRSGEAESTVLLTEREMRMPYSWSNDQTFLRISWRNASSEWFDQQKLESLGFDFSEAEYNTHFIETKAILVLEYDGDAYQQAVKIAQSRVERVERKLTQLNAGKEIQAELNDELQTELQEDLQADLKDAQDNLKHEKLSASRLFIVDAGLDEEKLRTQYPDNQRYILTYGIVDVRASMPYDENETLVFTGRIDQLSVKRLHIESEMFAKINKLKSNTQYSRNTMPPRFSVEVHFGQRLEPWIEQLSF</sequence>
<feature type="coiled-coil region" evidence="1">
    <location>
        <begin position="114"/>
        <end position="170"/>
    </location>
</feature>
<keyword evidence="2" id="KW-0812">Transmembrane</keyword>
<keyword evidence="2" id="KW-1133">Transmembrane helix</keyword>
<feature type="transmembrane region" description="Helical" evidence="2">
    <location>
        <begin position="12"/>
        <end position="31"/>
    </location>
</feature>
<dbReference type="EMBL" id="MABE01000485">
    <property type="protein sequence ID" value="OUS39969.1"/>
    <property type="molecule type" value="Genomic_DNA"/>
</dbReference>
<keyword evidence="1" id="KW-0175">Coiled coil</keyword>
<evidence type="ECO:0008006" key="5">
    <source>
        <dbReference type="Google" id="ProtNLM"/>
    </source>
</evidence>
<organism evidence="3 4">
    <name type="scientific">Oleispira antarctica</name>
    <dbReference type="NCBI Taxonomy" id="188908"/>
    <lineage>
        <taxon>Bacteria</taxon>
        <taxon>Pseudomonadati</taxon>
        <taxon>Pseudomonadota</taxon>
        <taxon>Gammaproteobacteria</taxon>
        <taxon>Oceanospirillales</taxon>
        <taxon>Oceanospirillaceae</taxon>
        <taxon>Oleispira</taxon>
    </lineage>
</organism>
<protein>
    <recommendedName>
        <fullName evidence="5">DUF4824 domain-containing protein</fullName>
    </recommendedName>
</protein>
<reference evidence="4" key="1">
    <citation type="journal article" date="2017" name="Proc. Natl. Acad. Sci. U.S.A.">
        <title>Simulation of Deepwater Horizon oil plume reveals substrate specialization within a complex community of hydrocarbon degraders.</title>
        <authorList>
            <person name="Hu P."/>
            <person name="Dubinsky E.A."/>
            <person name="Probst A.J."/>
            <person name="Wang J."/>
            <person name="Sieber C.M.K."/>
            <person name="Tom L.M."/>
            <person name="Gardinali P."/>
            <person name="Banfield J.F."/>
            <person name="Atlas R.M."/>
            <person name="Andersen G.L."/>
        </authorList>
    </citation>
    <scope>NUCLEOTIDE SEQUENCE [LARGE SCALE GENOMIC DNA]</scope>
</reference>
<name>A0A1Y5HRR4_OLEAN</name>
<evidence type="ECO:0000256" key="1">
    <source>
        <dbReference type="SAM" id="Coils"/>
    </source>
</evidence>
<dbReference type="AlphaFoldDB" id="A0A1Y5HRR4"/>
<accession>A0A1Y5HRR4</accession>
<dbReference type="Proteomes" id="UP000227088">
    <property type="component" value="Unassembled WGS sequence"/>
</dbReference>
<evidence type="ECO:0000313" key="3">
    <source>
        <dbReference type="EMBL" id="OUS39969.1"/>
    </source>
</evidence>
<gene>
    <name evidence="3" type="ORF">A9R00_08450</name>
</gene>
<keyword evidence="2" id="KW-0472">Membrane</keyword>
<evidence type="ECO:0000256" key="2">
    <source>
        <dbReference type="SAM" id="Phobius"/>
    </source>
</evidence>
<dbReference type="InterPro" id="IPR032249">
    <property type="entry name" value="DUF4824"/>
</dbReference>